<name>A0ACC2MQ78_PERAE</name>
<accession>A0ACC2MQ78</accession>
<evidence type="ECO:0000313" key="1">
    <source>
        <dbReference type="EMBL" id="KAJ8647902.1"/>
    </source>
</evidence>
<organism evidence="1 2">
    <name type="scientific">Persea americana</name>
    <name type="common">Avocado</name>
    <dbReference type="NCBI Taxonomy" id="3435"/>
    <lineage>
        <taxon>Eukaryota</taxon>
        <taxon>Viridiplantae</taxon>
        <taxon>Streptophyta</taxon>
        <taxon>Embryophyta</taxon>
        <taxon>Tracheophyta</taxon>
        <taxon>Spermatophyta</taxon>
        <taxon>Magnoliopsida</taxon>
        <taxon>Magnoliidae</taxon>
        <taxon>Laurales</taxon>
        <taxon>Lauraceae</taxon>
        <taxon>Persea</taxon>
    </lineage>
</organism>
<protein>
    <submittedName>
        <fullName evidence="1">Uncharacterized protein</fullName>
    </submittedName>
</protein>
<sequence>MILQFLDDHCRAENVKLNREEKENKDSLSSYDFFYLPIDFRTRCSRGYAFVNFTSESGATRLRRALNGYKWGAVGWKRTCQISYARIQRKEELEKHFKRSNFYCGTEAYLPVIFHPYRNGSCNFKATRLGNLLTIARDTSTQEGETNEIHRKSHTPTKEKPLSRLVGVSLL</sequence>
<dbReference type="EMBL" id="CM056809">
    <property type="protein sequence ID" value="KAJ8647902.1"/>
    <property type="molecule type" value="Genomic_DNA"/>
</dbReference>
<dbReference type="Proteomes" id="UP001234297">
    <property type="component" value="Chromosome 1"/>
</dbReference>
<comment type="caution">
    <text evidence="1">The sequence shown here is derived from an EMBL/GenBank/DDBJ whole genome shotgun (WGS) entry which is preliminary data.</text>
</comment>
<gene>
    <name evidence="1" type="ORF">MRB53_000925</name>
</gene>
<keyword evidence="2" id="KW-1185">Reference proteome</keyword>
<proteinExistence type="predicted"/>
<evidence type="ECO:0000313" key="2">
    <source>
        <dbReference type="Proteomes" id="UP001234297"/>
    </source>
</evidence>
<reference evidence="1 2" key="1">
    <citation type="journal article" date="2022" name="Hortic Res">
        <title>A haplotype resolved chromosomal level avocado genome allows analysis of novel avocado genes.</title>
        <authorList>
            <person name="Nath O."/>
            <person name="Fletcher S.J."/>
            <person name="Hayward A."/>
            <person name="Shaw L.M."/>
            <person name="Masouleh A.K."/>
            <person name="Furtado A."/>
            <person name="Henry R.J."/>
            <person name="Mitter N."/>
        </authorList>
    </citation>
    <scope>NUCLEOTIDE SEQUENCE [LARGE SCALE GENOMIC DNA]</scope>
    <source>
        <strain evidence="2">cv. Hass</strain>
    </source>
</reference>